<dbReference type="InParanoid" id="G2YC52"/>
<proteinExistence type="predicted"/>
<dbReference type="HOGENOM" id="CLU_3224469_0_0_1"/>
<dbReference type="Proteomes" id="UP000008177">
    <property type="component" value="Unplaced contigs"/>
</dbReference>
<evidence type="ECO:0000313" key="2">
    <source>
        <dbReference type="Proteomes" id="UP000008177"/>
    </source>
</evidence>
<sequence>MKQGWYPHSDHRLPCNKRNISACCHSIIQSESNNLGPTFDTVIV</sequence>
<organism evidence="1 2">
    <name type="scientific">Botryotinia fuckeliana (strain T4)</name>
    <name type="common">Noble rot fungus</name>
    <name type="synonym">Botrytis cinerea</name>
    <dbReference type="NCBI Taxonomy" id="999810"/>
    <lineage>
        <taxon>Eukaryota</taxon>
        <taxon>Fungi</taxon>
        <taxon>Dikarya</taxon>
        <taxon>Ascomycota</taxon>
        <taxon>Pezizomycotina</taxon>
        <taxon>Leotiomycetes</taxon>
        <taxon>Helotiales</taxon>
        <taxon>Sclerotiniaceae</taxon>
        <taxon>Botrytis</taxon>
    </lineage>
</organism>
<reference evidence="2" key="1">
    <citation type="journal article" date="2011" name="PLoS Genet.">
        <title>Genomic analysis of the necrotrophic fungal pathogens Sclerotinia sclerotiorum and Botrytis cinerea.</title>
        <authorList>
            <person name="Amselem J."/>
            <person name="Cuomo C.A."/>
            <person name="van Kan J.A."/>
            <person name="Viaud M."/>
            <person name="Benito E.P."/>
            <person name="Couloux A."/>
            <person name="Coutinho P.M."/>
            <person name="de Vries R.P."/>
            <person name="Dyer P.S."/>
            <person name="Fillinger S."/>
            <person name="Fournier E."/>
            <person name="Gout L."/>
            <person name="Hahn M."/>
            <person name="Kohn L."/>
            <person name="Lapalu N."/>
            <person name="Plummer K.M."/>
            <person name="Pradier J.M."/>
            <person name="Quevillon E."/>
            <person name="Sharon A."/>
            <person name="Simon A."/>
            <person name="ten Have A."/>
            <person name="Tudzynski B."/>
            <person name="Tudzynski P."/>
            <person name="Wincker P."/>
            <person name="Andrew M."/>
            <person name="Anthouard V."/>
            <person name="Beever R.E."/>
            <person name="Beffa R."/>
            <person name="Benoit I."/>
            <person name="Bouzid O."/>
            <person name="Brault B."/>
            <person name="Chen Z."/>
            <person name="Choquer M."/>
            <person name="Collemare J."/>
            <person name="Cotton P."/>
            <person name="Danchin E.G."/>
            <person name="Da Silva C."/>
            <person name="Gautier A."/>
            <person name="Giraud C."/>
            <person name="Giraud T."/>
            <person name="Gonzalez C."/>
            <person name="Grossetete S."/>
            <person name="Guldener U."/>
            <person name="Henrissat B."/>
            <person name="Howlett B.J."/>
            <person name="Kodira C."/>
            <person name="Kretschmer M."/>
            <person name="Lappartient A."/>
            <person name="Leroch M."/>
            <person name="Levis C."/>
            <person name="Mauceli E."/>
            <person name="Neuveglise C."/>
            <person name="Oeser B."/>
            <person name="Pearson M."/>
            <person name="Poulain J."/>
            <person name="Poussereau N."/>
            <person name="Quesneville H."/>
            <person name="Rascle C."/>
            <person name="Schumacher J."/>
            <person name="Segurens B."/>
            <person name="Sexton A."/>
            <person name="Silva E."/>
            <person name="Sirven C."/>
            <person name="Soanes D.M."/>
            <person name="Talbot N.J."/>
            <person name="Templeton M."/>
            <person name="Yandava C."/>
            <person name="Yarden O."/>
            <person name="Zeng Q."/>
            <person name="Rollins J.A."/>
            <person name="Lebrun M.H."/>
            <person name="Dickman M."/>
        </authorList>
    </citation>
    <scope>NUCLEOTIDE SEQUENCE [LARGE SCALE GENOMIC DNA]</scope>
    <source>
        <strain evidence="2">T4</strain>
    </source>
</reference>
<gene>
    <name evidence="1" type="ORF">BofuT4_uP100030.1</name>
</gene>
<name>G2YC52_BOTF4</name>
<dbReference type="AlphaFoldDB" id="G2YC52"/>
<accession>G2YC52</accession>
<evidence type="ECO:0000313" key="1">
    <source>
        <dbReference type="EMBL" id="CCD49493.1"/>
    </source>
</evidence>
<protein>
    <submittedName>
        <fullName evidence="1">Uncharacterized protein</fullName>
    </submittedName>
</protein>
<dbReference type="EMBL" id="FQ790314">
    <property type="protein sequence ID" value="CCD49493.1"/>
    <property type="molecule type" value="Genomic_DNA"/>
</dbReference>